<dbReference type="InterPro" id="IPR036162">
    <property type="entry name" value="Resolvase-like_N_sf"/>
</dbReference>
<organism evidence="4 5">
    <name type="scientific">candidate division WWE3 bacterium CG_4_9_14_0_2_um_filter_35_11</name>
    <dbReference type="NCBI Taxonomy" id="1975077"/>
    <lineage>
        <taxon>Bacteria</taxon>
        <taxon>Katanobacteria</taxon>
    </lineage>
</organism>
<proteinExistence type="predicted"/>
<dbReference type="PANTHER" id="PTHR30461:SF2">
    <property type="entry name" value="SERINE RECOMBINASE PINE-RELATED"/>
    <property type="match status" value="1"/>
</dbReference>
<dbReference type="EMBL" id="PFSJ01000017">
    <property type="protein sequence ID" value="PJC23707.1"/>
    <property type="molecule type" value="Genomic_DNA"/>
</dbReference>
<feature type="domain" description="Resolvase/invertase-type recombinase catalytic" evidence="3">
    <location>
        <begin position="17"/>
        <end position="167"/>
    </location>
</feature>
<evidence type="ECO:0000259" key="3">
    <source>
        <dbReference type="SMART" id="SM00857"/>
    </source>
</evidence>
<evidence type="ECO:0000256" key="1">
    <source>
        <dbReference type="ARBA" id="ARBA00023125"/>
    </source>
</evidence>
<dbReference type="Pfam" id="PF00239">
    <property type="entry name" value="Resolvase"/>
    <property type="match status" value="1"/>
</dbReference>
<reference evidence="5" key="1">
    <citation type="submission" date="2017-09" db="EMBL/GenBank/DDBJ databases">
        <title>Depth-based differentiation of microbial function through sediment-hosted aquifers and enrichment of novel symbionts in the deep terrestrial subsurface.</title>
        <authorList>
            <person name="Probst A.J."/>
            <person name="Ladd B."/>
            <person name="Jarett J.K."/>
            <person name="Geller-Mcgrath D.E."/>
            <person name="Sieber C.M.K."/>
            <person name="Emerson J.B."/>
            <person name="Anantharaman K."/>
            <person name="Thomas B.C."/>
            <person name="Malmstrom R."/>
            <person name="Stieglmeier M."/>
            <person name="Klingl A."/>
            <person name="Woyke T."/>
            <person name="Ryan C.M."/>
            <person name="Banfield J.F."/>
        </authorList>
    </citation>
    <scope>NUCLEOTIDE SEQUENCE [LARGE SCALE GENOMIC DNA]</scope>
</reference>
<dbReference type="GO" id="GO:0003677">
    <property type="term" value="F:DNA binding"/>
    <property type="evidence" value="ECO:0007669"/>
    <property type="project" value="UniProtKB-KW"/>
</dbReference>
<comment type="caution">
    <text evidence="4">The sequence shown here is derived from an EMBL/GenBank/DDBJ whole genome shotgun (WGS) entry which is preliminary data.</text>
</comment>
<dbReference type="GO" id="GO:0000150">
    <property type="term" value="F:DNA strand exchange activity"/>
    <property type="evidence" value="ECO:0007669"/>
    <property type="project" value="InterPro"/>
</dbReference>
<dbReference type="InterPro" id="IPR006119">
    <property type="entry name" value="Resolv_N"/>
</dbReference>
<protein>
    <recommendedName>
        <fullName evidence="3">Resolvase/invertase-type recombinase catalytic domain-containing protein</fullName>
    </recommendedName>
</protein>
<dbReference type="SUPFAM" id="SSF53041">
    <property type="entry name" value="Resolvase-like"/>
    <property type="match status" value="1"/>
</dbReference>
<dbReference type="Proteomes" id="UP000229756">
    <property type="component" value="Unassembled WGS sequence"/>
</dbReference>
<gene>
    <name evidence="4" type="ORF">CO058_02115</name>
</gene>
<accession>A0A2M8EM00</accession>
<dbReference type="SMART" id="SM00857">
    <property type="entry name" value="Resolvase"/>
    <property type="match status" value="1"/>
</dbReference>
<evidence type="ECO:0000256" key="2">
    <source>
        <dbReference type="ARBA" id="ARBA00023172"/>
    </source>
</evidence>
<name>A0A2M8EM00_UNCKA</name>
<evidence type="ECO:0000313" key="4">
    <source>
        <dbReference type="EMBL" id="PJC23707.1"/>
    </source>
</evidence>
<dbReference type="CDD" id="cd00338">
    <property type="entry name" value="Ser_Recombinase"/>
    <property type="match status" value="1"/>
</dbReference>
<keyword evidence="1" id="KW-0238">DNA-binding</keyword>
<dbReference type="InterPro" id="IPR050639">
    <property type="entry name" value="SSR_resolvase"/>
</dbReference>
<dbReference type="PANTHER" id="PTHR30461">
    <property type="entry name" value="DNA-INVERTASE FROM LAMBDOID PROPHAGE"/>
    <property type="match status" value="1"/>
</dbReference>
<keyword evidence="2" id="KW-0233">DNA recombination</keyword>
<evidence type="ECO:0000313" key="5">
    <source>
        <dbReference type="Proteomes" id="UP000229756"/>
    </source>
</evidence>
<dbReference type="AlphaFoldDB" id="A0A2M8EM00"/>
<dbReference type="Gene3D" id="3.40.50.1390">
    <property type="entry name" value="Resolvase, N-terminal catalytic domain"/>
    <property type="match status" value="1"/>
</dbReference>
<sequence length="357" mass="41896">MAYLYKDAIEQYKKLKFGVYLRKSSEDNEDRQMRSIPGQLLDVNEQIIDLYHLNTLKPYYEEKQSAFKEKRPYFNEMMQKIEAGEISGVIVWHANRIARNYGDGGRFVQMLMDSKIKVLLTCFGAFECTPRDQEYLMTEFTRATRDSGDKSDAVKRGNRIKFLEKKQWIGIAKPGYLNTLDQFTKEAKIEKDPIRFPLLTKAIKLILDDSYTPMQALNKLNNEWVYRSRKTKRQGGRPMSKSGFYKLLSDPYLYGLMIRKEGEVMGNDPRMLSVEEYRRLQIILGRNGRPHITKHEFAFKEILNCGECSGSITCEEKWQIIRPVCKTKFHKGKITYQCPSCKTHIEKMKKPKILHYI</sequence>